<dbReference type="GO" id="GO:0008270">
    <property type="term" value="F:zinc ion binding"/>
    <property type="evidence" value="ECO:0007669"/>
    <property type="project" value="TreeGrafter"/>
</dbReference>
<dbReference type="WBParaSite" id="PSAMB.scaffold272size59799.g4010.t1">
    <property type="protein sequence ID" value="PSAMB.scaffold272size59799.g4010.t1"/>
    <property type="gene ID" value="PSAMB.scaffold272size59799.g4010"/>
</dbReference>
<keyword evidence="1" id="KW-0472">Membrane</keyword>
<dbReference type="PANTHER" id="PTHR11533">
    <property type="entry name" value="PROTEASE M1 ZINC METALLOPROTEASE"/>
    <property type="match status" value="1"/>
</dbReference>
<dbReference type="GO" id="GO:0005737">
    <property type="term" value="C:cytoplasm"/>
    <property type="evidence" value="ECO:0007669"/>
    <property type="project" value="TreeGrafter"/>
</dbReference>
<sequence>MLNGEKSTMYTENKKEKLRLSWLYCDCRYIAIWLLVVILLSTALGVALYFLVIAKEPYKGPPFLPTTLRPLSYNVTLRLLATYDSGRSDYDGAVTIELICLNSTDRIYIHKGDNIRIGRVSLKSVDGDAPDVDSIRHDGQTDITTIKLSDFLATNRTYLLQITSFNGQMSTDSSQPGLQLFQYRTTLGQTRFGATFATEEAGLRHVFPSFDSADFPSVFNMVIVRASTLRSITNAKRDITVKKSEDFLEDHYFATPKLVPADLAIVLCDFQYIRLQQAGLQIDVFFRPEIIANISVSADRMVQFADKRMTEMGKLDAVAVPGLKARFDKPGLSLIPEKQALEDAAAIAELLRRREG</sequence>
<dbReference type="SUPFAM" id="SSF63737">
    <property type="entry name" value="Leukotriene A4 hydrolase N-terminal domain"/>
    <property type="match status" value="1"/>
</dbReference>
<keyword evidence="1" id="KW-0812">Transmembrane</keyword>
<name>A0A914VWU5_9BILA</name>
<protein>
    <submittedName>
        <fullName evidence="4">Aminopeptidase N-like N-terminal domain-containing protein</fullName>
    </submittedName>
</protein>
<evidence type="ECO:0000313" key="3">
    <source>
        <dbReference type="Proteomes" id="UP000887566"/>
    </source>
</evidence>
<dbReference type="InterPro" id="IPR050344">
    <property type="entry name" value="Peptidase_M1_aminopeptidases"/>
</dbReference>
<dbReference type="PANTHER" id="PTHR11533:SF299">
    <property type="entry name" value="AMINOPEPTIDASE"/>
    <property type="match status" value="1"/>
</dbReference>
<dbReference type="GO" id="GO:0016020">
    <property type="term" value="C:membrane"/>
    <property type="evidence" value="ECO:0007669"/>
    <property type="project" value="TreeGrafter"/>
</dbReference>
<keyword evidence="3" id="KW-1185">Reference proteome</keyword>
<dbReference type="AlphaFoldDB" id="A0A914VWU5"/>
<proteinExistence type="predicted"/>
<feature type="domain" description="Aminopeptidase N-like N-terminal" evidence="2">
    <location>
        <begin position="70"/>
        <end position="257"/>
    </location>
</feature>
<dbReference type="GO" id="GO:0043171">
    <property type="term" value="P:peptide catabolic process"/>
    <property type="evidence" value="ECO:0007669"/>
    <property type="project" value="TreeGrafter"/>
</dbReference>
<keyword evidence="1" id="KW-1133">Transmembrane helix</keyword>
<dbReference type="GO" id="GO:0042277">
    <property type="term" value="F:peptide binding"/>
    <property type="evidence" value="ECO:0007669"/>
    <property type="project" value="TreeGrafter"/>
</dbReference>
<dbReference type="GO" id="GO:0006508">
    <property type="term" value="P:proteolysis"/>
    <property type="evidence" value="ECO:0007669"/>
    <property type="project" value="TreeGrafter"/>
</dbReference>
<evidence type="ECO:0000313" key="4">
    <source>
        <dbReference type="WBParaSite" id="PSAMB.scaffold272size59799.g4010.t1"/>
    </source>
</evidence>
<dbReference type="GO" id="GO:0005615">
    <property type="term" value="C:extracellular space"/>
    <property type="evidence" value="ECO:0007669"/>
    <property type="project" value="TreeGrafter"/>
</dbReference>
<accession>A0A914VWU5</accession>
<evidence type="ECO:0000256" key="1">
    <source>
        <dbReference type="SAM" id="Phobius"/>
    </source>
</evidence>
<dbReference type="Pfam" id="PF17900">
    <property type="entry name" value="Peptidase_M1_N"/>
    <property type="match status" value="1"/>
</dbReference>
<dbReference type="GO" id="GO:0070006">
    <property type="term" value="F:metalloaminopeptidase activity"/>
    <property type="evidence" value="ECO:0007669"/>
    <property type="project" value="TreeGrafter"/>
</dbReference>
<dbReference type="Gene3D" id="2.60.40.1730">
    <property type="entry name" value="tricorn interacting facor f3 domain"/>
    <property type="match status" value="1"/>
</dbReference>
<dbReference type="Proteomes" id="UP000887566">
    <property type="component" value="Unplaced"/>
</dbReference>
<dbReference type="InterPro" id="IPR042097">
    <property type="entry name" value="Aminopeptidase_N-like_N_sf"/>
</dbReference>
<organism evidence="3 4">
    <name type="scientific">Plectus sambesii</name>
    <dbReference type="NCBI Taxonomy" id="2011161"/>
    <lineage>
        <taxon>Eukaryota</taxon>
        <taxon>Metazoa</taxon>
        <taxon>Ecdysozoa</taxon>
        <taxon>Nematoda</taxon>
        <taxon>Chromadorea</taxon>
        <taxon>Plectida</taxon>
        <taxon>Plectina</taxon>
        <taxon>Plectoidea</taxon>
        <taxon>Plectidae</taxon>
        <taxon>Plectus</taxon>
    </lineage>
</organism>
<dbReference type="InterPro" id="IPR045357">
    <property type="entry name" value="Aminopeptidase_N-like_N"/>
</dbReference>
<evidence type="ECO:0000259" key="2">
    <source>
        <dbReference type="Pfam" id="PF17900"/>
    </source>
</evidence>
<reference evidence="4" key="1">
    <citation type="submission" date="2022-11" db="UniProtKB">
        <authorList>
            <consortium name="WormBaseParasite"/>
        </authorList>
    </citation>
    <scope>IDENTIFICATION</scope>
</reference>
<feature type="transmembrane region" description="Helical" evidence="1">
    <location>
        <begin position="30"/>
        <end position="52"/>
    </location>
</feature>